<keyword evidence="3" id="KW-0067">ATP-binding</keyword>
<dbReference type="InterPro" id="IPR005654">
    <property type="entry name" value="ATPase_AFG1-like"/>
</dbReference>
<feature type="compositionally biased region" description="Basic and acidic residues" evidence="4">
    <location>
        <begin position="765"/>
        <end position="774"/>
    </location>
</feature>
<dbReference type="InterPro" id="IPR027417">
    <property type="entry name" value="P-loop_NTPase"/>
</dbReference>
<feature type="compositionally biased region" description="Polar residues" evidence="4">
    <location>
        <begin position="791"/>
        <end position="808"/>
    </location>
</feature>
<protein>
    <recommendedName>
        <fullName evidence="7">AAA+ ATPase domain-containing protein</fullName>
    </recommendedName>
</protein>
<dbReference type="GO" id="GO:0005524">
    <property type="term" value="F:ATP binding"/>
    <property type="evidence" value="ECO:0007669"/>
    <property type="project" value="UniProtKB-KW"/>
</dbReference>
<dbReference type="Proteomes" id="UP001161757">
    <property type="component" value="Unassembled WGS sequence"/>
</dbReference>
<comment type="caution">
    <text evidence="5">The sequence shown here is derived from an EMBL/GenBank/DDBJ whole genome shotgun (WGS) entry which is preliminary data.</text>
</comment>
<dbReference type="PANTHER" id="PTHR12169:SF2">
    <property type="entry name" value="AFG1P"/>
    <property type="match status" value="1"/>
</dbReference>
<feature type="compositionally biased region" description="Polar residues" evidence="4">
    <location>
        <begin position="826"/>
        <end position="835"/>
    </location>
</feature>
<sequence length="887" mass="98887">MPPRPRPPPQNLSLSITNPLVLYRALIATKKIKPDPAQHRLALQLQKLYFRLKDYSPEIEYRYRLEKIGRRHRGPNPTTTKATTADPGNNDGAEQRGRSQSPTTDRGILSSLLPFSKSPSSTLALIRTTPLHNSALSIDSPQGMLLYGEVGRGKSMLLDLLYTSLPSRKKRRWHFNTFMLDLFRRIEMARRERIEDEEFAGFRQSLFGGRSGDHNEHVVLSLAKETISESPILFLDEFQMPDRTASKLINGFFTAFFHLGGVLVASSNRMPEELSKAAGIEFGGRHHKMGGMGFGGGFWGLGWGLSRSSEGERAAKTDFGLFLEVLKARCEVWEMEGEKDWRREEDQDNLELATTDAMEDHEMPTVEKPLLSTSTSAEGAVATHVPQESAADSPPHYHIKIPSTEEPESSSALSQFESDIHALNPSGTWHPTTLTVYARPLRLETTYNKILKASFSDLCATYLGPADYVTLCSTFHTLIITDVPVLTLAQKNEARRFITLLDALYESKCRLVIEAAAPPDKLFFPETNKKTLRRTAAAPGTLGAGPGVGVSTASADRHGHDREGPTTSSPWSSDNDHGFDSSDLESDSITSESFSEIYQDSIAPFRPNVSSYTESSSNKYEEGASVMPPPSFTPSLRNPTLRSVLADEDADFGPTYGNGRGHGISNSSTANSRFGQSPSADFRPDFTSTSALTGEDERFAYKRARSRLWEMCGRRWWDERLPETRTKAATAAESEKFQNLDDDDQDGYMRWWRPVARHGRFWERFDDNNDENKSNEAAYGDEEADARSESTTRGIFSSTSTFEDSYPQSKGSSGSDPFSTSSSSSPYRNRTQESPPTFAGYHAWGMMKWGNKAGDWGKGVDADRIKKRGINNDNWNDENNYKNSSSQ</sequence>
<dbReference type="Gene3D" id="3.40.50.300">
    <property type="entry name" value="P-loop containing nucleotide triphosphate hydrolases"/>
    <property type="match status" value="1"/>
</dbReference>
<dbReference type="PANTHER" id="PTHR12169">
    <property type="entry name" value="ATPASE N2B"/>
    <property type="match status" value="1"/>
</dbReference>
<feature type="region of interest" description="Disordered" evidence="4">
    <location>
        <begin position="70"/>
        <end position="107"/>
    </location>
</feature>
<evidence type="ECO:0000256" key="4">
    <source>
        <dbReference type="SAM" id="MobiDB-lite"/>
    </source>
</evidence>
<dbReference type="Pfam" id="PF03969">
    <property type="entry name" value="AFG1_ATPase"/>
    <property type="match status" value="2"/>
</dbReference>
<evidence type="ECO:0000256" key="1">
    <source>
        <dbReference type="ARBA" id="ARBA00010322"/>
    </source>
</evidence>
<evidence type="ECO:0000256" key="2">
    <source>
        <dbReference type="ARBA" id="ARBA00022741"/>
    </source>
</evidence>
<feature type="compositionally biased region" description="Low complexity" evidence="4">
    <location>
        <begin position="809"/>
        <end position="825"/>
    </location>
</feature>
<feature type="compositionally biased region" description="Polar residues" evidence="4">
    <location>
        <begin position="608"/>
        <end position="618"/>
    </location>
</feature>
<dbReference type="AlphaFoldDB" id="A0AAN6EUW8"/>
<feature type="region of interest" description="Disordered" evidence="4">
    <location>
        <begin position="385"/>
        <end position="404"/>
    </location>
</feature>
<feature type="region of interest" description="Disordered" evidence="4">
    <location>
        <begin position="868"/>
        <end position="887"/>
    </location>
</feature>
<organism evidence="5 6">
    <name type="scientific">Exophiala dermatitidis</name>
    <name type="common">Black yeast-like fungus</name>
    <name type="synonym">Wangiella dermatitidis</name>
    <dbReference type="NCBI Taxonomy" id="5970"/>
    <lineage>
        <taxon>Eukaryota</taxon>
        <taxon>Fungi</taxon>
        <taxon>Dikarya</taxon>
        <taxon>Ascomycota</taxon>
        <taxon>Pezizomycotina</taxon>
        <taxon>Eurotiomycetes</taxon>
        <taxon>Chaetothyriomycetidae</taxon>
        <taxon>Chaetothyriales</taxon>
        <taxon>Herpotrichiellaceae</taxon>
        <taxon>Exophiala</taxon>
    </lineage>
</organism>
<dbReference type="EMBL" id="JAJGCB010000011">
    <property type="protein sequence ID" value="KAJ8990355.1"/>
    <property type="molecule type" value="Genomic_DNA"/>
</dbReference>
<feature type="compositionally biased region" description="Polar residues" evidence="4">
    <location>
        <begin position="76"/>
        <end position="87"/>
    </location>
</feature>
<comment type="similarity">
    <text evidence="1">Belongs to the AFG1 ATPase family.</text>
</comment>
<feature type="region of interest" description="Disordered" evidence="4">
    <location>
        <begin position="537"/>
        <end position="593"/>
    </location>
</feature>
<gene>
    <name evidence="5" type="ORF">HRR80_005840</name>
</gene>
<accession>A0AAN6EUW8</accession>
<dbReference type="GO" id="GO:0016887">
    <property type="term" value="F:ATP hydrolysis activity"/>
    <property type="evidence" value="ECO:0007669"/>
    <property type="project" value="InterPro"/>
</dbReference>
<feature type="compositionally biased region" description="Polar residues" evidence="4">
    <location>
        <begin position="664"/>
        <end position="679"/>
    </location>
</feature>
<dbReference type="SUPFAM" id="SSF52540">
    <property type="entry name" value="P-loop containing nucleoside triphosphate hydrolases"/>
    <property type="match status" value="1"/>
</dbReference>
<dbReference type="GO" id="GO:0005739">
    <property type="term" value="C:mitochondrion"/>
    <property type="evidence" value="ECO:0007669"/>
    <property type="project" value="TreeGrafter"/>
</dbReference>
<feature type="region of interest" description="Disordered" evidence="4">
    <location>
        <begin position="649"/>
        <end position="689"/>
    </location>
</feature>
<feature type="compositionally biased region" description="Low complexity" evidence="4">
    <location>
        <begin position="871"/>
        <end position="887"/>
    </location>
</feature>
<feature type="region of interest" description="Disordered" evidence="4">
    <location>
        <begin position="765"/>
        <end position="841"/>
    </location>
</feature>
<proteinExistence type="inferred from homology"/>
<feature type="region of interest" description="Disordered" evidence="4">
    <location>
        <begin position="606"/>
        <end position="637"/>
    </location>
</feature>
<reference evidence="5" key="1">
    <citation type="submission" date="2023-01" db="EMBL/GenBank/DDBJ databases">
        <title>Exophiala dermititidis isolated from Cystic Fibrosis Patient.</title>
        <authorList>
            <person name="Kurbessoian T."/>
            <person name="Crocker A."/>
            <person name="Murante D."/>
            <person name="Hogan D.A."/>
            <person name="Stajich J.E."/>
        </authorList>
    </citation>
    <scope>NUCLEOTIDE SEQUENCE</scope>
    <source>
        <strain evidence="5">Ex8</strain>
    </source>
</reference>
<feature type="compositionally biased region" description="Basic and acidic residues" evidence="4">
    <location>
        <begin position="555"/>
        <end position="564"/>
    </location>
</feature>
<evidence type="ECO:0000256" key="3">
    <source>
        <dbReference type="ARBA" id="ARBA00022840"/>
    </source>
</evidence>
<keyword evidence="2" id="KW-0547">Nucleotide-binding</keyword>
<evidence type="ECO:0000313" key="6">
    <source>
        <dbReference type="Proteomes" id="UP001161757"/>
    </source>
</evidence>
<name>A0AAN6EUW8_EXODE</name>
<evidence type="ECO:0008006" key="7">
    <source>
        <dbReference type="Google" id="ProtNLM"/>
    </source>
</evidence>
<evidence type="ECO:0000313" key="5">
    <source>
        <dbReference type="EMBL" id="KAJ8990355.1"/>
    </source>
</evidence>